<dbReference type="EMBL" id="JBANRG010000015">
    <property type="protein sequence ID" value="KAK7460524.1"/>
    <property type="molecule type" value="Genomic_DNA"/>
</dbReference>
<accession>A0ABR1JET5</accession>
<evidence type="ECO:0000313" key="2">
    <source>
        <dbReference type="Proteomes" id="UP001498398"/>
    </source>
</evidence>
<protein>
    <submittedName>
        <fullName evidence="1">Uncharacterized protein</fullName>
    </submittedName>
</protein>
<dbReference type="Proteomes" id="UP001498398">
    <property type="component" value="Unassembled WGS sequence"/>
</dbReference>
<comment type="caution">
    <text evidence="1">The sequence shown here is derived from an EMBL/GenBank/DDBJ whole genome shotgun (WGS) entry which is preliminary data.</text>
</comment>
<organism evidence="1 2">
    <name type="scientific">Marasmiellus scandens</name>
    <dbReference type="NCBI Taxonomy" id="2682957"/>
    <lineage>
        <taxon>Eukaryota</taxon>
        <taxon>Fungi</taxon>
        <taxon>Dikarya</taxon>
        <taxon>Basidiomycota</taxon>
        <taxon>Agaricomycotina</taxon>
        <taxon>Agaricomycetes</taxon>
        <taxon>Agaricomycetidae</taxon>
        <taxon>Agaricales</taxon>
        <taxon>Marasmiineae</taxon>
        <taxon>Omphalotaceae</taxon>
        <taxon>Marasmiellus</taxon>
    </lineage>
</organism>
<keyword evidence="2" id="KW-1185">Reference proteome</keyword>
<name>A0ABR1JET5_9AGAR</name>
<gene>
    <name evidence="1" type="ORF">VKT23_009244</name>
</gene>
<proteinExistence type="predicted"/>
<reference evidence="1 2" key="1">
    <citation type="submission" date="2024-01" db="EMBL/GenBank/DDBJ databases">
        <title>A draft genome for the cacao thread blight pathogen Marasmiellus scandens.</title>
        <authorList>
            <person name="Baruah I.K."/>
            <person name="Leung J."/>
            <person name="Bukari Y."/>
            <person name="Amoako-Attah I."/>
            <person name="Meinhardt L.W."/>
            <person name="Bailey B.A."/>
            <person name="Cohen S.P."/>
        </authorList>
    </citation>
    <scope>NUCLEOTIDE SEQUENCE [LARGE SCALE GENOMIC DNA]</scope>
    <source>
        <strain evidence="1 2">GH-19</strain>
    </source>
</reference>
<evidence type="ECO:0000313" key="1">
    <source>
        <dbReference type="EMBL" id="KAK7460524.1"/>
    </source>
</evidence>
<sequence>MEYLGCRTYPEDWWWLVKRVHGRLLSLFFVYYNELIKNMPPQRYQPRKLRQRALRLREPPLDIEMAPFPIPDPRRNFDMEVDAPAVQRDHNVLAIVRVRLAFIRMLQAPLRFVVVADVDWIMN</sequence>